<name>A0ACB7RJR6_HYAAI</name>
<dbReference type="Proteomes" id="UP000821845">
    <property type="component" value="Chromosome 9"/>
</dbReference>
<keyword evidence="2" id="KW-1185">Reference proteome</keyword>
<protein>
    <submittedName>
        <fullName evidence="1">Uncharacterized protein</fullName>
    </submittedName>
</protein>
<proteinExistence type="predicted"/>
<dbReference type="EMBL" id="CM023489">
    <property type="protein sequence ID" value="KAH6922064.1"/>
    <property type="molecule type" value="Genomic_DNA"/>
</dbReference>
<gene>
    <name evidence="1" type="ORF">HPB50_008530</name>
</gene>
<comment type="caution">
    <text evidence="1">The sequence shown here is derived from an EMBL/GenBank/DDBJ whole genome shotgun (WGS) entry which is preliminary data.</text>
</comment>
<accession>A0ACB7RJR6</accession>
<evidence type="ECO:0000313" key="2">
    <source>
        <dbReference type="Proteomes" id="UP000821845"/>
    </source>
</evidence>
<organism evidence="1 2">
    <name type="scientific">Hyalomma asiaticum</name>
    <name type="common">Tick</name>
    <dbReference type="NCBI Taxonomy" id="266040"/>
    <lineage>
        <taxon>Eukaryota</taxon>
        <taxon>Metazoa</taxon>
        <taxon>Ecdysozoa</taxon>
        <taxon>Arthropoda</taxon>
        <taxon>Chelicerata</taxon>
        <taxon>Arachnida</taxon>
        <taxon>Acari</taxon>
        <taxon>Parasitiformes</taxon>
        <taxon>Ixodida</taxon>
        <taxon>Ixodoidea</taxon>
        <taxon>Ixodidae</taxon>
        <taxon>Hyalomminae</taxon>
        <taxon>Hyalomma</taxon>
    </lineage>
</organism>
<reference evidence="1" key="1">
    <citation type="submission" date="2020-05" db="EMBL/GenBank/DDBJ databases">
        <title>Large-scale comparative analyses of tick genomes elucidate their genetic diversity and vector capacities.</title>
        <authorList>
            <person name="Jia N."/>
            <person name="Wang J."/>
            <person name="Shi W."/>
            <person name="Du L."/>
            <person name="Sun Y."/>
            <person name="Zhan W."/>
            <person name="Jiang J."/>
            <person name="Wang Q."/>
            <person name="Zhang B."/>
            <person name="Ji P."/>
            <person name="Sakyi L.B."/>
            <person name="Cui X."/>
            <person name="Yuan T."/>
            <person name="Jiang B."/>
            <person name="Yang W."/>
            <person name="Lam T.T.-Y."/>
            <person name="Chang Q."/>
            <person name="Ding S."/>
            <person name="Wang X."/>
            <person name="Zhu J."/>
            <person name="Ruan X."/>
            <person name="Zhao L."/>
            <person name="Wei J."/>
            <person name="Que T."/>
            <person name="Du C."/>
            <person name="Cheng J."/>
            <person name="Dai P."/>
            <person name="Han X."/>
            <person name="Huang E."/>
            <person name="Gao Y."/>
            <person name="Liu J."/>
            <person name="Shao H."/>
            <person name="Ye R."/>
            <person name="Li L."/>
            <person name="Wei W."/>
            <person name="Wang X."/>
            <person name="Wang C."/>
            <person name="Yang T."/>
            <person name="Huo Q."/>
            <person name="Li W."/>
            <person name="Guo W."/>
            <person name="Chen H."/>
            <person name="Zhou L."/>
            <person name="Ni X."/>
            <person name="Tian J."/>
            <person name="Zhou Y."/>
            <person name="Sheng Y."/>
            <person name="Liu T."/>
            <person name="Pan Y."/>
            <person name="Xia L."/>
            <person name="Li J."/>
            <person name="Zhao F."/>
            <person name="Cao W."/>
        </authorList>
    </citation>
    <scope>NUCLEOTIDE SEQUENCE</scope>
    <source>
        <strain evidence="1">Hyas-2018</strain>
    </source>
</reference>
<sequence length="301" mass="34504">MRTCEVAVLLSSLSFVRDSARLTKMGASKASSRHLYFSIAYDLALLREVNAHNTFQDPSRSGTEEEYGEKERLLQEICSLAKDFGYKIKNRKAQSSAGQRRSAAAIRDTAAATLVPTPQLALVLLKHGLLYHITRATEASCDDEPESAAELLERVARGTDVDNTPCNYKETTPVANTQPQEASTNADRPNTGEASQVMPRRRRSQAATTSADHEFIEKRWRHERALKEKEHEVEMEHLAVEKLRMEHKQQRWEKRHHLKREKTETELQQREREMEIRERQLQAQLDEASLREQLLNSQKST</sequence>
<evidence type="ECO:0000313" key="1">
    <source>
        <dbReference type="EMBL" id="KAH6922064.1"/>
    </source>
</evidence>